<reference evidence="2" key="1">
    <citation type="journal article" date="2022" name="bioRxiv">
        <title>Sequencing and chromosome-scale assembly of the giantPleurodeles waltlgenome.</title>
        <authorList>
            <person name="Brown T."/>
            <person name="Elewa A."/>
            <person name="Iarovenko S."/>
            <person name="Subramanian E."/>
            <person name="Araus A.J."/>
            <person name="Petzold A."/>
            <person name="Susuki M."/>
            <person name="Suzuki K.-i.T."/>
            <person name="Hayashi T."/>
            <person name="Toyoda A."/>
            <person name="Oliveira C."/>
            <person name="Osipova E."/>
            <person name="Leigh N.D."/>
            <person name="Simon A."/>
            <person name="Yun M.H."/>
        </authorList>
    </citation>
    <scope>NUCLEOTIDE SEQUENCE</scope>
    <source>
        <strain evidence="2">20211129_DDA</strain>
        <tissue evidence="2">Liver</tissue>
    </source>
</reference>
<dbReference type="InterPro" id="IPR029355">
    <property type="entry name" value="Pro-rich_19"/>
</dbReference>
<keyword evidence="3" id="KW-1185">Reference proteome</keyword>
<evidence type="ECO:0000313" key="2">
    <source>
        <dbReference type="EMBL" id="KAJ1133134.1"/>
    </source>
</evidence>
<proteinExistence type="predicted"/>
<gene>
    <name evidence="2" type="ORF">NDU88_011431</name>
</gene>
<protein>
    <submittedName>
        <fullName evidence="2">Uncharacterized protein</fullName>
    </submittedName>
</protein>
<organism evidence="2 3">
    <name type="scientific">Pleurodeles waltl</name>
    <name type="common">Iberian ribbed newt</name>
    <dbReference type="NCBI Taxonomy" id="8319"/>
    <lineage>
        <taxon>Eukaryota</taxon>
        <taxon>Metazoa</taxon>
        <taxon>Chordata</taxon>
        <taxon>Craniata</taxon>
        <taxon>Vertebrata</taxon>
        <taxon>Euteleostomi</taxon>
        <taxon>Amphibia</taxon>
        <taxon>Batrachia</taxon>
        <taxon>Caudata</taxon>
        <taxon>Salamandroidea</taxon>
        <taxon>Salamandridae</taxon>
        <taxon>Pleurodelinae</taxon>
        <taxon>Pleurodeles</taxon>
    </lineage>
</organism>
<evidence type="ECO:0000256" key="1">
    <source>
        <dbReference type="SAM" id="MobiDB-lite"/>
    </source>
</evidence>
<comment type="caution">
    <text evidence="2">The sequence shown here is derived from an EMBL/GenBank/DDBJ whole genome shotgun (WGS) entry which is preliminary data.</text>
</comment>
<name>A0AAV7Q0U5_PLEWA</name>
<sequence>MTESWSTLSIVARFSSIYYLSDAMSQCSGNQGPARPSENRGHLHPRGDADGKLPGSSSKRIRQPYSSTTEKPRIQRRKTKRERNHAKFGRASLEQRSSDEAFQRVQISQRCAWPASATHLKSICRSEPVIITKNRLTQHLGMFNREVKSADIGRLLEEDSDLAELMPEKAEHHQDSKVTLEEATSPVNHNPEERFEPCQAQVQDMESVGAKLLSERQWKPNNRNPATSPCSASCGTCSTQTPLSGFPVKGTATSRSISDKDNKLTQRETLDQTIPLSDKENTPLERVQCGQRKASNDKDIQNPDRVAARRRNVPVKEVVQQLLTILNTPPAFIGRSLVSERRQSIMALLLNRHGSVPDITRLTTCRRLDYSSTPGAHEGKVRTLLPYSLCITTHFALPALCTPFR</sequence>
<dbReference type="PANTHER" id="PTHR37346:SF1">
    <property type="entry name" value="PROLINE-RICH PROTEIN 19"/>
    <property type="match status" value="1"/>
</dbReference>
<dbReference type="AlphaFoldDB" id="A0AAV7Q0U5"/>
<dbReference type="PANTHER" id="PTHR37346">
    <property type="entry name" value="PROLINE-RICH PROTEIN 19"/>
    <property type="match status" value="1"/>
</dbReference>
<evidence type="ECO:0000313" key="3">
    <source>
        <dbReference type="Proteomes" id="UP001066276"/>
    </source>
</evidence>
<accession>A0AAV7Q0U5</accession>
<dbReference type="EMBL" id="JANPWB010000011">
    <property type="protein sequence ID" value="KAJ1133134.1"/>
    <property type="molecule type" value="Genomic_DNA"/>
</dbReference>
<feature type="region of interest" description="Disordered" evidence="1">
    <location>
        <begin position="25"/>
        <end position="100"/>
    </location>
</feature>
<dbReference type="Proteomes" id="UP001066276">
    <property type="component" value="Chromosome 7"/>
</dbReference>
<feature type="compositionally biased region" description="Basic residues" evidence="1">
    <location>
        <begin position="74"/>
        <end position="88"/>
    </location>
</feature>
<feature type="compositionally biased region" description="Basic and acidic residues" evidence="1">
    <location>
        <begin position="37"/>
        <end position="51"/>
    </location>
</feature>
<dbReference type="Pfam" id="PF15455">
    <property type="entry name" value="Pro-rich_19"/>
    <property type="match status" value="2"/>
</dbReference>